<evidence type="ECO:0000256" key="2">
    <source>
        <dbReference type="ARBA" id="ARBA00023136"/>
    </source>
</evidence>
<dbReference type="CDD" id="cd07185">
    <property type="entry name" value="OmpA_C-like"/>
    <property type="match status" value="1"/>
</dbReference>
<keyword evidence="5" id="KW-0732">Signal</keyword>
<dbReference type="InterPro" id="IPR006690">
    <property type="entry name" value="OMPA-like_CS"/>
</dbReference>
<comment type="subcellular location">
    <subcellularLocation>
        <location evidence="1">Membrane</location>
    </subcellularLocation>
</comment>
<protein>
    <submittedName>
        <fullName evidence="7">OmpA family protein</fullName>
    </submittedName>
</protein>
<evidence type="ECO:0000256" key="1">
    <source>
        <dbReference type="ARBA" id="ARBA00004370"/>
    </source>
</evidence>
<evidence type="ECO:0000256" key="5">
    <source>
        <dbReference type="SAM" id="SignalP"/>
    </source>
</evidence>
<evidence type="ECO:0000259" key="6">
    <source>
        <dbReference type="PROSITE" id="PS51123"/>
    </source>
</evidence>
<feature type="chain" id="PRO_5001924010" evidence="5">
    <location>
        <begin position="20"/>
        <end position="385"/>
    </location>
</feature>
<dbReference type="PANTHER" id="PTHR30329">
    <property type="entry name" value="STATOR ELEMENT OF FLAGELLAR MOTOR COMPLEX"/>
    <property type="match status" value="1"/>
</dbReference>
<evidence type="ECO:0000313" key="7">
    <source>
        <dbReference type="EMBL" id="KGF32867.1"/>
    </source>
</evidence>
<organism evidence="7 8">
    <name type="scientific">Hoylesella buccalis DNF00853</name>
    <dbReference type="NCBI Taxonomy" id="1401074"/>
    <lineage>
        <taxon>Bacteria</taxon>
        <taxon>Pseudomonadati</taxon>
        <taxon>Bacteroidota</taxon>
        <taxon>Bacteroidia</taxon>
        <taxon>Bacteroidales</taxon>
        <taxon>Prevotellaceae</taxon>
        <taxon>Hoylesella</taxon>
    </lineage>
</organism>
<sequence length="385" mass="42392">MRKFLIVLAFAGVSMCSMAQEADPTLKHSVATNSFWSNWFIQVGGNWNAWYSSEEHGYGLDRSPIKDFRSAPGAAIAVGKWFTPGLGLRTKIQGVWGKTVYADKAGKPVGDDNKYWILNEHALFNLSNMLCGYNPNRVWNFIPFAGAGFGRTMTHNLYAMDLSAGILNTFRLGQHVSLHLEAGWSRLETDIDGGKETTIGTRGWDSHDNNLYAELGLTFNLGKASWDRVPDVDAIKALSQSQIDALNAQLNDANAENARLKDMLANQKPAETPATVKEFVTTPVSVFFNINKTNIASQKDLVNVQAVAKYAKENNSRLMVNGYADSATGKPKYNQWLSEERAKTVANELVKMGVSRDNISTKGNGGVDELSPISFNRRATVQVAE</sequence>
<dbReference type="InterPro" id="IPR036737">
    <property type="entry name" value="OmpA-like_sf"/>
</dbReference>
<accession>A0A096AQH3</accession>
<dbReference type="AlphaFoldDB" id="A0A096AQH3"/>
<dbReference type="InterPro" id="IPR050330">
    <property type="entry name" value="Bact_OuterMem_StrucFunc"/>
</dbReference>
<feature type="domain" description="OmpA-like" evidence="6">
    <location>
        <begin position="275"/>
        <end position="385"/>
    </location>
</feature>
<keyword evidence="4" id="KW-0175">Coiled coil</keyword>
<dbReference type="RefSeq" id="WP_036875118.1">
    <property type="nucleotide sequence ID" value="NZ_JRNN01000097.1"/>
</dbReference>
<dbReference type="PANTHER" id="PTHR30329:SF21">
    <property type="entry name" value="LIPOPROTEIN YIAD-RELATED"/>
    <property type="match status" value="1"/>
</dbReference>
<dbReference type="GO" id="GO:0009279">
    <property type="term" value="C:cell outer membrane"/>
    <property type="evidence" value="ECO:0007669"/>
    <property type="project" value="InterPro"/>
</dbReference>
<dbReference type="Proteomes" id="UP000029556">
    <property type="component" value="Unassembled WGS sequence"/>
</dbReference>
<evidence type="ECO:0000256" key="3">
    <source>
        <dbReference type="PROSITE-ProRule" id="PRU00473"/>
    </source>
</evidence>
<feature type="signal peptide" evidence="5">
    <location>
        <begin position="1"/>
        <end position="19"/>
    </location>
</feature>
<keyword evidence="2 3" id="KW-0472">Membrane</keyword>
<dbReference type="PROSITE" id="PS01068">
    <property type="entry name" value="OMPA_1"/>
    <property type="match status" value="1"/>
</dbReference>
<dbReference type="Gene3D" id="3.30.1330.60">
    <property type="entry name" value="OmpA-like domain"/>
    <property type="match status" value="1"/>
</dbReference>
<dbReference type="InterPro" id="IPR006665">
    <property type="entry name" value="OmpA-like"/>
</dbReference>
<gene>
    <name evidence="7" type="ORF">HMPREF2137_12730</name>
</gene>
<dbReference type="PROSITE" id="PS51123">
    <property type="entry name" value="OMPA_2"/>
    <property type="match status" value="1"/>
</dbReference>
<name>A0A096AQH3_9BACT</name>
<reference evidence="7 8" key="1">
    <citation type="submission" date="2014-07" db="EMBL/GenBank/DDBJ databases">
        <authorList>
            <person name="McCorrison J."/>
            <person name="Sanka R."/>
            <person name="Torralba M."/>
            <person name="Gillis M."/>
            <person name="Haft D.H."/>
            <person name="Methe B."/>
            <person name="Sutton G."/>
            <person name="Nelson K.E."/>
        </authorList>
    </citation>
    <scope>NUCLEOTIDE SEQUENCE [LARGE SCALE GENOMIC DNA]</scope>
    <source>
        <strain evidence="7 8">DNF00853</strain>
    </source>
</reference>
<evidence type="ECO:0000256" key="4">
    <source>
        <dbReference type="SAM" id="Coils"/>
    </source>
</evidence>
<dbReference type="EMBL" id="JRNN01000097">
    <property type="protein sequence ID" value="KGF32867.1"/>
    <property type="molecule type" value="Genomic_DNA"/>
</dbReference>
<dbReference type="Pfam" id="PF00691">
    <property type="entry name" value="OmpA"/>
    <property type="match status" value="1"/>
</dbReference>
<proteinExistence type="predicted"/>
<dbReference type="OrthoDB" id="1453138at2"/>
<evidence type="ECO:0000313" key="8">
    <source>
        <dbReference type="Proteomes" id="UP000029556"/>
    </source>
</evidence>
<feature type="coiled-coil region" evidence="4">
    <location>
        <begin position="236"/>
        <end position="263"/>
    </location>
</feature>
<dbReference type="SUPFAM" id="SSF103088">
    <property type="entry name" value="OmpA-like"/>
    <property type="match status" value="1"/>
</dbReference>
<comment type="caution">
    <text evidence="7">The sequence shown here is derived from an EMBL/GenBank/DDBJ whole genome shotgun (WGS) entry which is preliminary data.</text>
</comment>